<reference evidence="5 6" key="1">
    <citation type="journal article" date="2009" name="Biosci. Biotechnol. Biochem.">
        <title>WeGAS: a web-based microbial genome annotation system.</title>
        <authorList>
            <person name="Lee D."/>
            <person name="Seo H."/>
            <person name="Park C."/>
            <person name="Park K."/>
        </authorList>
    </citation>
    <scope>NUCLEOTIDE SEQUENCE [LARGE SCALE GENOMIC DNA]</scope>
    <source>
        <strain evidence="6">ATCC 49049 / DSM 4359 / NBRC 107923 / NS-E</strain>
    </source>
</reference>
<dbReference type="Pfam" id="PF00356">
    <property type="entry name" value="LacI"/>
    <property type="match status" value="1"/>
</dbReference>
<proteinExistence type="predicted"/>
<keyword evidence="6" id="KW-1185">Reference proteome</keyword>
<dbReference type="Pfam" id="PF13377">
    <property type="entry name" value="Peripla_BP_3"/>
    <property type="match status" value="1"/>
</dbReference>
<evidence type="ECO:0000256" key="3">
    <source>
        <dbReference type="ARBA" id="ARBA00023163"/>
    </source>
</evidence>
<sequence length="332" mass="37566">MKRRPTINDVAKLAGVSISTVSRYLKDPSQVSEKLGERIREAIKKLGYKPNKIAQGLRTGDSKMIGFIVPDITNPAFLTIVKGAEDFLRKKGYSFIIGGTDHKSKDEVVILESFIFHNVDGVIVTCTGYENKALKELIERYHLKLVFVDRRYPGIDAPYIGVDNFGGVARMVDYLVETGHRSFAYLCGDMTSTAKERLEGFLDRMKKYKIKDYQVLYGEFTFESGYKLTKRLSKIPDAIIAGNDLMAFGVIEALKERGLVVPEDVSVTGFDDMFFSKYYKPSLTTVRQDLYEMGKQAGKVLFALISGKKIRKKEYILPTEIVIRDSVKERRA</sequence>
<dbReference type="InterPro" id="IPR046335">
    <property type="entry name" value="LacI/GalR-like_sensor"/>
</dbReference>
<feature type="domain" description="HTH lacI-type" evidence="4">
    <location>
        <begin position="5"/>
        <end position="59"/>
    </location>
</feature>
<dbReference type="PANTHER" id="PTHR30146">
    <property type="entry name" value="LACI-RELATED TRANSCRIPTIONAL REPRESSOR"/>
    <property type="match status" value="1"/>
</dbReference>
<dbReference type="HOGENOM" id="CLU_037628_6_1_0"/>
<accession>B9KA20</accession>
<dbReference type="Gene3D" id="1.10.260.40">
    <property type="entry name" value="lambda repressor-like DNA-binding domains"/>
    <property type="match status" value="1"/>
</dbReference>
<dbReference type="EMBL" id="CP000916">
    <property type="protein sequence ID" value="ACM23803.1"/>
    <property type="molecule type" value="Genomic_DNA"/>
</dbReference>
<organism evidence="5 6">
    <name type="scientific">Thermotoga neapolitana (strain ATCC 49049 / DSM 4359 / NBRC 107923 / NS-E)</name>
    <dbReference type="NCBI Taxonomy" id="309803"/>
    <lineage>
        <taxon>Bacteria</taxon>
        <taxon>Thermotogati</taxon>
        <taxon>Thermotogota</taxon>
        <taxon>Thermotogae</taxon>
        <taxon>Thermotogales</taxon>
        <taxon>Thermotogaceae</taxon>
        <taxon>Thermotoga</taxon>
    </lineage>
</organism>
<dbReference type="SUPFAM" id="SSF47413">
    <property type="entry name" value="lambda repressor-like DNA-binding domains"/>
    <property type="match status" value="1"/>
</dbReference>
<dbReference type="GO" id="GO:0000976">
    <property type="term" value="F:transcription cis-regulatory region binding"/>
    <property type="evidence" value="ECO:0007669"/>
    <property type="project" value="TreeGrafter"/>
</dbReference>
<gene>
    <name evidence="5" type="ordered locus">CTN_1627</name>
</gene>
<dbReference type="PROSITE" id="PS50932">
    <property type="entry name" value="HTH_LACI_2"/>
    <property type="match status" value="1"/>
</dbReference>
<dbReference type="Gene3D" id="3.40.50.2300">
    <property type="match status" value="2"/>
</dbReference>
<name>B9KA20_THENN</name>
<dbReference type="KEGG" id="tna:CTN_1627"/>
<evidence type="ECO:0000313" key="5">
    <source>
        <dbReference type="EMBL" id="ACM23803.1"/>
    </source>
</evidence>
<dbReference type="SUPFAM" id="SSF53822">
    <property type="entry name" value="Periplasmic binding protein-like I"/>
    <property type="match status" value="1"/>
</dbReference>
<keyword evidence="1" id="KW-0805">Transcription regulation</keyword>
<dbReference type="STRING" id="309803.CTN_1627"/>
<evidence type="ECO:0000259" key="4">
    <source>
        <dbReference type="PROSITE" id="PS50932"/>
    </source>
</evidence>
<dbReference type="SMART" id="SM00354">
    <property type="entry name" value="HTH_LACI"/>
    <property type="match status" value="1"/>
</dbReference>
<dbReference type="PROSITE" id="PS00356">
    <property type="entry name" value="HTH_LACI_1"/>
    <property type="match status" value="1"/>
</dbReference>
<dbReference type="eggNOG" id="COG1609">
    <property type="taxonomic scope" value="Bacteria"/>
</dbReference>
<dbReference type="RefSeq" id="WP_004080613.1">
    <property type="nucleotide sequence ID" value="NC_011978.1"/>
</dbReference>
<evidence type="ECO:0000256" key="1">
    <source>
        <dbReference type="ARBA" id="ARBA00023015"/>
    </source>
</evidence>
<dbReference type="AlphaFoldDB" id="B9KA20"/>
<dbReference type="InterPro" id="IPR028082">
    <property type="entry name" value="Peripla_BP_I"/>
</dbReference>
<dbReference type="GO" id="GO:0003700">
    <property type="term" value="F:DNA-binding transcription factor activity"/>
    <property type="evidence" value="ECO:0007669"/>
    <property type="project" value="TreeGrafter"/>
</dbReference>
<dbReference type="Proteomes" id="UP000000445">
    <property type="component" value="Chromosome"/>
</dbReference>
<dbReference type="CDD" id="cd06267">
    <property type="entry name" value="PBP1_LacI_sugar_binding-like"/>
    <property type="match status" value="1"/>
</dbReference>
<dbReference type="InterPro" id="IPR010982">
    <property type="entry name" value="Lambda_DNA-bd_dom_sf"/>
</dbReference>
<dbReference type="PANTHER" id="PTHR30146:SF24">
    <property type="entry name" value="XYLOSE OPERON REGULATORY PROTEIN"/>
    <property type="match status" value="1"/>
</dbReference>
<evidence type="ECO:0000313" key="6">
    <source>
        <dbReference type="Proteomes" id="UP000000445"/>
    </source>
</evidence>
<protein>
    <submittedName>
        <fullName evidence="5">Transcriptional regulator, LacI family</fullName>
    </submittedName>
</protein>
<dbReference type="InterPro" id="IPR000843">
    <property type="entry name" value="HTH_LacI"/>
</dbReference>
<dbReference type="SMR" id="B9KA20"/>
<keyword evidence="2" id="KW-0238">DNA-binding</keyword>
<evidence type="ECO:0000256" key="2">
    <source>
        <dbReference type="ARBA" id="ARBA00023125"/>
    </source>
</evidence>
<dbReference type="CDD" id="cd01392">
    <property type="entry name" value="HTH_LacI"/>
    <property type="match status" value="1"/>
</dbReference>
<keyword evidence="3" id="KW-0804">Transcription</keyword>